<evidence type="ECO:0000313" key="1">
    <source>
        <dbReference type="Proteomes" id="UP000887565"/>
    </source>
</evidence>
<reference evidence="2" key="1">
    <citation type="submission" date="2022-11" db="UniProtKB">
        <authorList>
            <consortium name="WormBaseParasite"/>
        </authorList>
    </citation>
    <scope>IDENTIFICATION</scope>
</reference>
<accession>A0A915L7R7</accession>
<sequence>MLAGNGLFSSPAIMFSAAKIPMCVLASVHIVRQIGTFTDLSSNRYNQSDSLERVLTSEISISRALVSLAPYKKMQWD</sequence>
<keyword evidence="1" id="KW-1185">Reference proteome</keyword>
<evidence type="ECO:0000313" key="2">
    <source>
        <dbReference type="WBParaSite" id="nRc.2.0.1.t47079-RA"/>
    </source>
</evidence>
<name>A0A915L7R7_ROMCU</name>
<organism evidence="1 2">
    <name type="scientific">Romanomermis culicivorax</name>
    <name type="common">Nematode worm</name>
    <dbReference type="NCBI Taxonomy" id="13658"/>
    <lineage>
        <taxon>Eukaryota</taxon>
        <taxon>Metazoa</taxon>
        <taxon>Ecdysozoa</taxon>
        <taxon>Nematoda</taxon>
        <taxon>Enoplea</taxon>
        <taxon>Dorylaimia</taxon>
        <taxon>Mermithida</taxon>
        <taxon>Mermithoidea</taxon>
        <taxon>Mermithidae</taxon>
        <taxon>Romanomermis</taxon>
    </lineage>
</organism>
<dbReference type="WBParaSite" id="nRc.2.0.1.t47079-RA">
    <property type="protein sequence ID" value="nRc.2.0.1.t47079-RA"/>
    <property type="gene ID" value="nRc.2.0.1.g47079"/>
</dbReference>
<proteinExistence type="predicted"/>
<dbReference type="Proteomes" id="UP000887565">
    <property type="component" value="Unplaced"/>
</dbReference>
<dbReference type="AlphaFoldDB" id="A0A915L7R7"/>
<protein>
    <submittedName>
        <fullName evidence="2">Uncharacterized protein</fullName>
    </submittedName>
</protein>